<dbReference type="AlphaFoldDB" id="A0A4P6MUE2"/>
<evidence type="ECO:0000256" key="1">
    <source>
        <dbReference type="SAM" id="Phobius"/>
    </source>
</evidence>
<evidence type="ECO:0000313" key="2">
    <source>
        <dbReference type="EMBL" id="QBF45415.1"/>
    </source>
</evidence>
<dbReference type="RefSeq" id="WP_130628653.1">
    <property type="nucleotide sequence ID" value="NZ_CP036164.1"/>
</dbReference>
<dbReference type="Proteomes" id="UP000290408">
    <property type="component" value="Chromosome"/>
</dbReference>
<keyword evidence="1" id="KW-0812">Transmembrane</keyword>
<feature type="transmembrane region" description="Helical" evidence="1">
    <location>
        <begin position="12"/>
        <end position="34"/>
    </location>
</feature>
<accession>A0A4P6MUE2</accession>
<protein>
    <submittedName>
        <fullName evidence="2">Uncharacterized protein</fullName>
    </submittedName>
</protein>
<gene>
    <name evidence="2" type="ORF">EXU32_03505</name>
</gene>
<dbReference type="STRING" id="1216970.GCA_001570985_00338"/>
<name>A0A4P6MUE2_9MICO</name>
<dbReference type="EMBL" id="CP036164">
    <property type="protein sequence ID" value="QBF45415.1"/>
    <property type="molecule type" value="Genomic_DNA"/>
</dbReference>
<evidence type="ECO:0000313" key="3">
    <source>
        <dbReference type="Proteomes" id="UP000290408"/>
    </source>
</evidence>
<keyword evidence="3" id="KW-1185">Reference proteome</keyword>
<sequence>MPHFSRRLADESGYVAVWTVVIGSALMLAGGVVYDSADKANEARRVTMVANEAGRAAAQEASPEVIAGSSAGVDPARAAQAARDYLAATGIDGEVSVSGTSVTVTTSQGWTPKIMPVLQPDTLTATSVVDLERVDPGVAP</sequence>
<keyword evidence="1" id="KW-0472">Membrane</keyword>
<keyword evidence="1" id="KW-1133">Transmembrane helix</keyword>
<reference evidence="2 3" key="1">
    <citation type="submission" date="2019-02" db="EMBL/GenBank/DDBJ databases">
        <title>Genomic data mining of an Antarctic deep-sea actinobacterium, Janibacterlimosus P3-3-X1.</title>
        <authorList>
            <person name="Liao L."/>
            <person name="Chen B."/>
        </authorList>
    </citation>
    <scope>NUCLEOTIDE SEQUENCE [LARGE SCALE GENOMIC DNA]</scope>
    <source>
        <strain evidence="2 3">P3-3-X1</strain>
    </source>
</reference>
<dbReference type="KEGG" id="jli:EXU32_03505"/>
<proteinExistence type="predicted"/>
<organism evidence="2 3">
    <name type="scientific">Janibacter limosus</name>
    <dbReference type="NCBI Taxonomy" id="53458"/>
    <lineage>
        <taxon>Bacteria</taxon>
        <taxon>Bacillati</taxon>
        <taxon>Actinomycetota</taxon>
        <taxon>Actinomycetes</taxon>
        <taxon>Micrococcales</taxon>
        <taxon>Intrasporangiaceae</taxon>
        <taxon>Janibacter</taxon>
    </lineage>
</organism>
<dbReference type="OrthoDB" id="4866541at2"/>